<evidence type="ECO:0008006" key="3">
    <source>
        <dbReference type="Google" id="ProtNLM"/>
    </source>
</evidence>
<keyword evidence="2" id="KW-1185">Reference proteome</keyword>
<evidence type="ECO:0000313" key="2">
    <source>
        <dbReference type="Proteomes" id="UP000244880"/>
    </source>
</evidence>
<evidence type="ECO:0000313" key="1">
    <source>
        <dbReference type="EMBL" id="SPH21789.1"/>
    </source>
</evidence>
<reference evidence="1 2" key="1">
    <citation type="submission" date="2018-03" db="EMBL/GenBank/DDBJ databases">
        <authorList>
            <person name="Keele B.F."/>
        </authorList>
    </citation>
    <scope>NUCLEOTIDE SEQUENCE [LARGE SCALE GENOMIC DNA]</scope>
    <source>
        <strain evidence="1 2">CECT 8599</strain>
    </source>
</reference>
<gene>
    <name evidence="1" type="ORF">ASD8599_02540</name>
</gene>
<dbReference type="Proteomes" id="UP000244880">
    <property type="component" value="Unassembled WGS sequence"/>
</dbReference>
<accession>A0A2R8BFF2</accession>
<organism evidence="1 2">
    <name type="scientific">Ascidiaceihabitans donghaensis</name>
    <dbReference type="NCBI Taxonomy" id="1510460"/>
    <lineage>
        <taxon>Bacteria</taxon>
        <taxon>Pseudomonadati</taxon>
        <taxon>Pseudomonadota</taxon>
        <taxon>Alphaproteobacteria</taxon>
        <taxon>Rhodobacterales</taxon>
        <taxon>Paracoccaceae</taxon>
        <taxon>Ascidiaceihabitans</taxon>
    </lineage>
</organism>
<name>A0A2R8BFF2_9RHOB</name>
<sequence>MPFILGLIGLATAAYFMVIRARRGAEMASELMDVASDVRAAARRFGFRRKQNIHPVDSIDDPKLALGGLSAAFMALDDLPTQDGRTALDAQLRKHLELDGQQAQEIAVLGQWFVETCGGADAAVKRLSKRLYALDKGQSFGVLMAVIQGTMHSTGHPLSTRQSEALVDIKRAFHLS</sequence>
<dbReference type="OrthoDB" id="8478875at2"/>
<dbReference type="RefSeq" id="WP_108828836.1">
    <property type="nucleotide sequence ID" value="NZ_OMOR01000001.1"/>
</dbReference>
<dbReference type="AlphaFoldDB" id="A0A2R8BFF2"/>
<protein>
    <recommendedName>
        <fullName evidence="3">Co-chaperone DjlA N-terminal domain-containing protein</fullName>
    </recommendedName>
</protein>
<proteinExistence type="predicted"/>
<dbReference type="EMBL" id="OMOR01000001">
    <property type="protein sequence ID" value="SPH21789.1"/>
    <property type="molecule type" value="Genomic_DNA"/>
</dbReference>